<dbReference type="PANTHER" id="PTHR47506:SF1">
    <property type="entry name" value="HTH-TYPE TRANSCRIPTIONAL REGULATOR YJDC"/>
    <property type="match status" value="1"/>
</dbReference>
<protein>
    <recommendedName>
        <fullName evidence="6">TetR family transcriptional regulator</fullName>
    </recommendedName>
</protein>
<organism evidence="4 5">
    <name type="scientific">Streptomyces pactum</name>
    <dbReference type="NCBI Taxonomy" id="68249"/>
    <lineage>
        <taxon>Bacteria</taxon>
        <taxon>Bacillati</taxon>
        <taxon>Actinomycetota</taxon>
        <taxon>Actinomycetes</taxon>
        <taxon>Kitasatosporales</taxon>
        <taxon>Streptomycetaceae</taxon>
        <taxon>Streptomyces</taxon>
    </lineage>
</organism>
<proteinExistence type="predicted"/>
<name>A0ABS0NHS1_9ACTN</name>
<comment type="caution">
    <text evidence="4">The sequence shown here is derived from an EMBL/GenBank/DDBJ whole genome shotgun (WGS) entry which is preliminary data.</text>
</comment>
<reference evidence="4 5" key="1">
    <citation type="submission" date="2020-09" db="EMBL/GenBank/DDBJ databases">
        <title>Biosynthesis of the nuclear factor of activated T cells inhibitor NFAT-133 and its congeners in Streptomyces pactum.</title>
        <authorList>
            <person name="Zhou W."/>
            <person name="Posri P."/>
            <person name="Abugrain M.E."/>
            <person name="Weisberg A.J."/>
            <person name="Chang J.H."/>
            <person name="Mahmud T."/>
        </authorList>
    </citation>
    <scope>NUCLEOTIDE SEQUENCE [LARGE SCALE GENOMIC DNA]</scope>
    <source>
        <strain evidence="4 5">ATCC 27456</strain>
    </source>
</reference>
<dbReference type="PANTHER" id="PTHR47506">
    <property type="entry name" value="TRANSCRIPTIONAL REGULATORY PROTEIN"/>
    <property type="match status" value="1"/>
</dbReference>
<keyword evidence="1" id="KW-0805">Transcription regulation</keyword>
<evidence type="ECO:0008006" key="6">
    <source>
        <dbReference type="Google" id="ProtNLM"/>
    </source>
</evidence>
<dbReference type="SUPFAM" id="SSF48498">
    <property type="entry name" value="Tetracyclin repressor-like, C-terminal domain"/>
    <property type="match status" value="1"/>
</dbReference>
<evidence type="ECO:0000313" key="5">
    <source>
        <dbReference type="Proteomes" id="UP000807371"/>
    </source>
</evidence>
<accession>A0ABS0NHS1</accession>
<evidence type="ECO:0000256" key="1">
    <source>
        <dbReference type="ARBA" id="ARBA00023015"/>
    </source>
</evidence>
<evidence type="ECO:0000256" key="3">
    <source>
        <dbReference type="SAM" id="MobiDB-lite"/>
    </source>
</evidence>
<feature type="compositionally biased region" description="Basic and acidic residues" evidence="3">
    <location>
        <begin position="28"/>
        <end position="57"/>
    </location>
</feature>
<dbReference type="RefSeq" id="WP_197988388.1">
    <property type="nucleotide sequence ID" value="NZ_JACYXC010000001.1"/>
</dbReference>
<feature type="region of interest" description="Disordered" evidence="3">
    <location>
        <begin position="1"/>
        <end position="61"/>
    </location>
</feature>
<gene>
    <name evidence="4" type="ORF">IHE55_08005</name>
</gene>
<evidence type="ECO:0000313" key="4">
    <source>
        <dbReference type="EMBL" id="MBH5334737.1"/>
    </source>
</evidence>
<sequence length="109" mass="11557">MEVTTSEQNPAGGCLVVQGAPTTGRQGAEMRAEPVHRLRDGEEEPGERFERAQREGDLPQDVDAGDLARYLAMVSYGISVQASGGAGREELHRVVDIAPSTWPGGGPRG</sequence>
<evidence type="ECO:0000256" key="2">
    <source>
        <dbReference type="ARBA" id="ARBA00023163"/>
    </source>
</evidence>
<dbReference type="Gene3D" id="1.10.357.10">
    <property type="entry name" value="Tetracycline Repressor, domain 2"/>
    <property type="match status" value="1"/>
</dbReference>
<dbReference type="EMBL" id="JACYXC010000001">
    <property type="protein sequence ID" value="MBH5334737.1"/>
    <property type="molecule type" value="Genomic_DNA"/>
</dbReference>
<dbReference type="Proteomes" id="UP000807371">
    <property type="component" value="Unassembled WGS sequence"/>
</dbReference>
<keyword evidence="5" id="KW-1185">Reference proteome</keyword>
<dbReference type="InterPro" id="IPR036271">
    <property type="entry name" value="Tet_transcr_reg_TetR-rel_C_sf"/>
</dbReference>
<keyword evidence="2" id="KW-0804">Transcription</keyword>